<evidence type="ECO:0000313" key="3">
    <source>
        <dbReference type="Proteomes" id="UP000003824"/>
    </source>
</evidence>
<proteinExistence type="predicted"/>
<dbReference type="Proteomes" id="UP000003824">
    <property type="component" value="Unassembled WGS sequence"/>
</dbReference>
<name>D6A2F0_STRV1</name>
<evidence type="ECO:0000313" key="2">
    <source>
        <dbReference type="EMBL" id="EFE71388.2"/>
    </source>
</evidence>
<dbReference type="EMBL" id="DS999641">
    <property type="protein sequence ID" value="EFE71388.2"/>
    <property type="molecule type" value="Genomic_DNA"/>
</dbReference>
<protein>
    <submittedName>
        <fullName evidence="2">Predicted protein</fullName>
    </submittedName>
</protein>
<sequence>MLLQARRSIGPFGAGEDALPVRSTEKAETGSRVAPGRPAPHLADPDPRPAVSR</sequence>
<organism evidence="2 3">
    <name type="scientific">Streptomyces viridosporus (strain ATCC 14672 / DSM 40746 / JCM 4963 / KCTC 9882 / NRRL B-12104 / FH 1290)</name>
    <name type="common">Streptomyces ghanaensis</name>
    <dbReference type="NCBI Taxonomy" id="566461"/>
    <lineage>
        <taxon>Bacteria</taxon>
        <taxon>Bacillati</taxon>
        <taxon>Actinomycetota</taxon>
        <taxon>Actinomycetes</taxon>
        <taxon>Kitasatosporales</taxon>
        <taxon>Streptomycetaceae</taxon>
        <taxon>Streptomyces</taxon>
    </lineage>
</organism>
<reference evidence="3" key="1">
    <citation type="submission" date="2008-12" db="EMBL/GenBank/DDBJ databases">
        <title>Annotation of Streptomyces ghanaensis ATCC 14672.</title>
        <authorList>
            <consortium name="The Broad Institute Genome Sequencing Platform"/>
            <consortium name="Broad Institute Microbial Sequencing Center"/>
            <person name="Fischbach M."/>
            <person name="Ward D."/>
            <person name="Young S."/>
            <person name="Kodira C.D."/>
            <person name="Zeng Q."/>
            <person name="Koehrsen M."/>
            <person name="Godfrey P."/>
            <person name="Alvarado L."/>
            <person name="Berlin A.M."/>
            <person name="Borenstein D."/>
            <person name="Chen Z."/>
            <person name="Engels R."/>
            <person name="Freedman E."/>
            <person name="Gellesch M."/>
            <person name="Goldberg J."/>
            <person name="Griggs A."/>
            <person name="Gujja S."/>
            <person name="Heiman D.I."/>
            <person name="Hepburn T.A."/>
            <person name="Howarth C."/>
            <person name="Jen D."/>
            <person name="Larson L."/>
            <person name="Lewis B."/>
            <person name="Mehta T."/>
            <person name="Park D."/>
            <person name="Pearson M."/>
            <person name="Roberts A."/>
            <person name="Saif S."/>
            <person name="Shea T.D."/>
            <person name="Shenoy N."/>
            <person name="Sisk P."/>
            <person name="Stolte C."/>
            <person name="Sykes S.N."/>
            <person name="Walk T."/>
            <person name="White J."/>
            <person name="Yandava C."/>
            <person name="Straight P."/>
            <person name="Clardy J."/>
            <person name="Hung D."/>
            <person name="Kolter R."/>
            <person name="Mekalanos J."/>
            <person name="Walker S."/>
            <person name="Walsh C.T."/>
            <person name="Wieland B.L.C."/>
            <person name="Ilzarbe M."/>
            <person name="Galagan J."/>
            <person name="Nusbaum C."/>
            <person name="Birren B."/>
        </authorList>
    </citation>
    <scope>NUCLEOTIDE SEQUENCE [LARGE SCALE GENOMIC DNA]</scope>
    <source>
        <strain evidence="3">ATCC 14672 / DSM 40746 / JCM 4963 / KCTC 9882 / NRRL B-12104 / FH 1290</strain>
    </source>
</reference>
<accession>D6A2F0</accession>
<gene>
    <name evidence="2" type="ORF">SSFG_06626</name>
</gene>
<evidence type="ECO:0000256" key="1">
    <source>
        <dbReference type="SAM" id="MobiDB-lite"/>
    </source>
</evidence>
<feature type="region of interest" description="Disordered" evidence="1">
    <location>
        <begin position="1"/>
        <end position="53"/>
    </location>
</feature>
<dbReference type="AlphaFoldDB" id="D6A2F0"/>